<dbReference type="VEuPathDB" id="FungiDB:PGUG_05598"/>
<name>A5DQP7_PICGU</name>
<dbReference type="Proteomes" id="UP000001997">
    <property type="component" value="Unassembled WGS sequence"/>
</dbReference>
<accession>A5DQP7</accession>
<proteinExistence type="predicted"/>
<dbReference type="GeneID" id="5124297"/>
<dbReference type="KEGG" id="pgu:PGUG_05598"/>
<dbReference type="InParanoid" id="A5DQP7"/>
<dbReference type="AlphaFoldDB" id="A5DQP7"/>
<evidence type="ECO:0000313" key="3">
    <source>
        <dbReference type="Proteomes" id="UP000001997"/>
    </source>
</evidence>
<protein>
    <submittedName>
        <fullName evidence="2">Uncharacterized protein</fullName>
    </submittedName>
</protein>
<dbReference type="EMBL" id="CH408161">
    <property type="protein sequence ID" value="EDK41500.1"/>
    <property type="molecule type" value="Genomic_DNA"/>
</dbReference>
<feature type="chain" id="PRO_5002681210" evidence="1">
    <location>
        <begin position="19"/>
        <end position="201"/>
    </location>
</feature>
<dbReference type="RefSeq" id="XP_001482578.1">
    <property type="nucleotide sequence ID" value="XM_001482528.1"/>
</dbReference>
<evidence type="ECO:0000313" key="2">
    <source>
        <dbReference type="EMBL" id="EDK41500.1"/>
    </source>
</evidence>
<organism evidence="2 3">
    <name type="scientific">Meyerozyma guilliermondii (strain ATCC 6260 / CBS 566 / DSM 6381 / JCM 1539 / NBRC 10279 / NRRL Y-324)</name>
    <name type="common">Yeast</name>
    <name type="synonym">Candida guilliermondii</name>
    <dbReference type="NCBI Taxonomy" id="294746"/>
    <lineage>
        <taxon>Eukaryota</taxon>
        <taxon>Fungi</taxon>
        <taxon>Dikarya</taxon>
        <taxon>Ascomycota</taxon>
        <taxon>Saccharomycotina</taxon>
        <taxon>Pichiomycetes</taxon>
        <taxon>Debaryomycetaceae</taxon>
        <taxon>Meyerozyma</taxon>
    </lineage>
</organism>
<evidence type="ECO:0000256" key="1">
    <source>
        <dbReference type="SAM" id="SignalP"/>
    </source>
</evidence>
<dbReference type="eggNOG" id="ENOG502R6T8">
    <property type="taxonomic scope" value="Eukaryota"/>
</dbReference>
<keyword evidence="1" id="KW-0732">Signal</keyword>
<dbReference type="HOGENOM" id="CLU_1360879_0_0_1"/>
<dbReference type="OrthoDB" id="5571534at2759"/>
<sequence length="201" mass="22652">MKLRILSVLVACVCYVIAALPELVTNLDDNMICYLHMYGLRTGTREIGDGYMSGFFDEKTNTVVPLVKTIKNTEQVIGQKQDFQALTSNNTHAPKYDPEVDYCAQVEKLLEIEKSNGSIEPNTPYILKRDSSSCYNQKCVNENQCAPHGKRCSECYNDEHGTFCIWDAARSQRGGTCYYCLGIFRLLLSHCHIAKGLRQCA</sequence>
<gene>
    <name evidence="2" type="ORF">PGUG_05598</name>
</gene>
<keyword evidence="3" id="KW-1185">Reference proteome</keyword>
<reference evidence="2 3" key="1">
    <citation type="journal article" date="2009" name="Nature">
        <title>Evolution of pathogenicity and sexual reproduction in eight Candida genomes.</title>
        <authorList>
            <person name="Butler G."/>
            <person name="Rasmussen M.D."/>
            <person name="Lin M.F."/>
            <person name="Santos M.A."/>
            <person name="Sakthikumar S."/>
            <person name="Munro C.A."/>
            <person name="Rheinbay E."/>
            <person name="Grabherr M."/>
            <person name="Forche A."/>
            <person name="Reedy J.L."/>
            <person name="Agrafioti I."/>
            <person name="Arnaud M.B."/>
            <person name="Bates S."/>
            <person name="Brown A.J."/>
            <person name="Brunke S."/>
            <person name="Costanzo M.C."/>
            <person name="Fitzpatrick D.A."/>
            <person name="de Groot P.W."/>
            <person name="Harris D."/>
            <person name="Hoyer L.L."/>
            <person name="Hube B."/>
            <person name="Klis F.M."/>
            <person name="Kodira C."/>
            <person name="Lennard N."/>
            <person name="Logue M.E."/>
            <person name="Martin R."/>
            <person name="Neiman A.M."/>
            <person name="Nikolaou E."/>
            <person name="Quail M.A."/>
            <person name="Quinn J."/>
            <person name="Santos M.C."/>
            <person name="Schmitzberger F.F."/>
            <person name="Sherlock G."/>
            <person name="Shah P."/>
            <person name="Silverstein K.A."/>
            <person name="Skrzypek M.S."/>
            <person name="Soll D."/>
            <person name="Staggs R."/>
            <person name="Stansfield I."/>
            <person name="Stumpf M.P."/>
            <person name="Sudbery P.E."/>
            <person name="Srikantha T."/>
            <person name="Zeng Q."/>
            <person name="Berman J."/>
            <person name="Berriman M."/>
            <person name="Heitman J."/>
            <person name="Gow N.A."/>
            <person name="Lorenz M.C."/>
            <person name="Birren B.W."/>
            <person name="Kellis M."/>
            <person name="Cuomo C.A."/>
        </authorList>
    </citation>
    <scope>NUCLEOTIDE SEQUENCE [LARGE SCALE GENOMIC DNA]</scope>
    <source>
        <strain evidence="3">ATCC 6260 / CBS 566 / DSM 6381 / JCM 1539 / NBRC 10279 / NRRL Y-324</strain>
    </source>
</reference>
<feature type="signal peptide" evidence="1">
    <location>
        <begin position="1"/>
        <end position="18"/>
    </location>
</feature>